<organism evidence="4">
    <name type="scientific">Lotharella globosa</name>
    <dbReference type="NCBI Taxonomy" id="91324"/>
    <lineage>
        <taxon>Eukaryota</taxon>
        <taxon>Sar</taxon>
        <taxon>Rhizaria</taxon>
        <taxon>Cercozoa</taxon>
        <taxon>Chlorarachniophyceae</taxon>
        <taxon>Lotharella</taxon>
    </lineage>
</organism>
<protein>
    <recommendedName>
        <fullName evidence="3">RING-type domain-containing protein</fullName>
    </recommendedName>
</protein>
<gene>
    <name evidence="4" type="ORF">LGLO00237_LOCUS22431</name>
</gene>
<evidence type="ECO:0000256" key="2">
    <source>
        <dbReference type="SAM" id="MobiDB-lite"/>
    </source>
</evidence>
<dbReference type="SUPFAM" id="SSF57850">
    <property type="entry name" value="RING/U-box"/>
    <property type="match status" value="1"/>
</dbReference>
<keyword evidence="1" id="KW-0479">Metal-binding</keyword>
<evidence type="ECO:0000259" key="3">
    <source>
        <dbReference type="PROSITE" id="PS50089"/>
    </source>
</evidence>
<evidence type="ECO:0000256" key="1">
    <source>
        <dbReference type="PROSITE-ProRule" id="PRU00175"/>
    </source>
</evidence>
<sequence length="281" mass="32381">MSWSSGIQVSAPTLTVWENLHKTKIGHAKDFSGNSIRPNCTICMEPCVIGGIRLTCSHLFHYDCFAKLTRSNLGASRAARCPQCRTLPGQKSIFETKKSPRQGAGGRRTKAKKREACGVVSSSSNNNVPESSRGGPAKLRWETYKIRNEEAKTREWKKEYGKKYQSVPNKLRMRRLRAKEFTDCRPQGVRQGFIKKKSKYIAHHTNYERAKYKSKLELRESTIKPTRIDRDLLAEMRRDSQRRMVKVRRMGRKQINIPDEAKPNDPWRACKTDPDIKLMKL</sequence>
<keyword evidence="1" id="KW-0863">Zinc-finger</keyword>
<dbReference type="Gene3D" id="3.30.40.10">
    <property type="entry name" value="Zinc/RING finger domain, C3HC4 (zinc finger)"/>
    <property type="match status" value="1"/>
</dbReference>
<dbReference type="AlphaFoldDB" id="A0A7S3Z3R9"/>
<dbReference type="PROSITE" id="PS50089">
    <property type="entry name" value="ZF_RING_2"/>
    <property type="match status" value="1"/>
</dbReference>
<proteinExistence type="predicted"/>
<dbReference type="GO" id="GO:0008270">
    <property type="term" value="F:zinc ion binding"/>
    <property type="evidence" value="ECO:0007669"/>
    <property type="project" value="UniProtKB-KW"/>
</dbReference>
<dbReference type="InterPro" id="IPR013083">
    <property type="entry name" value="Znf_RING/FYVE/PHD"/>
</dbReference>
<dbReference type="SMART" id="SM00184">
    <property type="entry name" value="RING"/>
    <property type="match status" value="1"/>
</dbReference>
<keyword evidence="1" id="KW-0862">Zinc</keyword>
<name>A0A7S3Z3R9_9EUKA</name>
<feature type="compositionally biased region" description="Low complexity" evidence="2">
    <location>
        <begin position="119"/>
        <end position="132"/>
    </location>
</feature>
<feature type="region of interest" description="Disordered" evidence="2">
    <location>
        <begin position="96"/>
        <end position="136"/>
    </location>
</feature>
<dbReference type="EMBL" id="HBIV01031458">
    <property type="protein sequence ID" value="CAE0670791.1"/>
    <property type="molecule type" value="Transcribed_RNA"/>
</dbReference>
<evidence type="ECO:0000313" key="4">
    <source>
        <dbReference type="EMBL" id="CAE0670791.1"/>
    </source>
</evidence>
<accession>A0A7S3Z3R9</accession>
<feature type="domain" description="RING-type" evidence="3">
    <location>
        <begin position="40"/>
        <end position="85"/>
    </location>
</feature>
<dbReference type="InterPro" id="IPR001841">
    <property type="entry name" value="Znf_RING"/>
</dbReference>
<reference evidence="4" key="1">
    <citation type="submission" date="2021-01" db="EMBL/GenBank/DDBJ databases">
        <authorList>
            <person name="Corre E."/>
            <person name="Pelletier E."/>
            <person name="Niang G."/>
            <person name="Scheremetjew M."/>
            <person name="Finn R."/>
            <person name="Kale V."/>
            <person name="Holt S."/>
            <person name="Cochrane G."/>
            <person name="Meng A."/>
            <person name="Brown T."/>
            <person name="Cohen L."/>
        </authorList>
    </citation>
    <scope>NUCLEOTIDE SEQUENCE</scope>
    <source>
        <strain evidence="4">CCCM811</strain>
    </source>
</reference>
<dbReference type="Pfam" id="PF13639">
    <property type="entry name" value="zf-RING_2"/>
    <property type="match status" value="1"/>
</dbReference>